<proteinExistence type="inferred from homology"/>
<keyword evidence="7" id="KW-0443">Lipid metabolism</keyword>
<feature type="chain" id="PRO_5001705481" description="Short-chain dehydrogenase/reductase 3" evidence="13">
    <location>
        <begin position="17"/>
        <end position="349"/>
    </location>
</feature>
<dbReference type="PANTHER" id="PTHR24322">
    <property type="entry name" value="PKSB"/>
    <property type="match status" value="1"/>
</dbReference>
<evidence type="ECO:0000256" key="13">
    <source>
        <dbReference type="SAM" id="SignalP"/>
    </source>
</evidence>
<dbReference type="GeneID" id="25365426"/>
<accession>A0A074ZNM3</accession>
<dbReference type="PROSITE" id="PS00061">
    <property type="entry name" value="ADH_SHORT"/>
    <property type="match status" value="1"/>
</dbReference>
<evidence type="ECO:0000256" key="12">
    <source>
        <dbReference type="RuleBase" id="RU000363"/>
    </source>
</evidence>
<dbReference type="OMA" id="WYTTKAF"/>
<evidence type="ECO:0000256" key="1">
    <source>
        <dbReference type="ARBA" id="ARBA00004141"/>
    </source>
</evidence>
<dbReference type="EMBL" id="KL584750">
    <property type="protein sequence ID" value="KEQ99951.1"/>
    <property type="molecule type" value="Genomic_DNA"/>
</dbReference>
<dbReference type="FunFam" id="3.40.50.720:FF:000131">
    <property type="entry name" value="Short-chain dehydrogenase/reductase 3"/>
    <property type="match status" value="1"/>
</dbReference>
<evidence type="ECO:0000256" key="10">
    <source>
        <dbReference type="ARBA" id="ARBA00068717"/>
    </source>
</evidence>
<evidence type="ECO:0000256" key="3">
    <source>
        <dbReference type="ARBA" id="ARBA00022692"/>
    </source>
</evidence>
<dbReference type="GO" id="GO:0016020">
    <property type="term" value="C:membrane"/>
    <property type="evidence" value="ECO:0007669"/>
    <property type="project" value="UniProtKB-SubCell"/>
</dbReference>
<dbReference type="InterPro" id="IPR020904">
    <property type="entry name" value="Sc_DH/Rdtase_CS"/>
</dbReference>
<keyword evidence="6" id="KW-0560">Oxidoreductase</keyword>
<evidence type="ECO:0000313" key="14">
    <source>
        <dbReference type="EMBL" id="KEQ99951.1"/>
    </source>
</evidence>
<evidence type="ECO:0000256" key="11">
    <source>
        <dbReference type="ARBA" id="ARBA00082544"/>
    </source>
</evidence>
<comment type="subcellular location">
    <subcellularLocation>
        <location evidence="1">Membrane</location>
        <topology evidence="1">Multi-pass membrane protein</topology>
    </subcellularLocation>
</comment>
<evidence type="ECO:0000256" key="7">
    <source>
        <dbReference type="ARBA" id="ARBA00023098"/>
    </source>
</evidence>
<organism evidence="14 15">
    <name type="scientific">Aureobasidium subglaciale (strain EXF-2481)</name>
    <name type="common">Aureobasidium pullulans var. subglaciale</name>
    <dbReference type="NCBI Taxonomy" id="1043005"/>
    <lineage>
        <taxon>Eukaryota</taxon>
        <taxon>Fungi</taxon>
        <taxon>Dikarya</taxon>
        <taxon>Ascomycota</taxon>
        <taxon>Pezizomycotina</taxon>
        <taxon>Dothideomycetes</taxon>
        <taxon>Dothideomycetidae</taxon>
        <taxon>Dothideales</taxon>
        <taxon>Saccotheciaceae</taxon>
        <taxon>Aureobasidium</taxon>
    </lineage>
</organism>
<sequence>MTSLLKAAPFSPVVTGAALLVLLGKGPESIQRPVYDYLHQTLKPHNIGRLITTLKWLFAYGLIKSVNEALNQLCRNNFSLRSSKADWDWDNEIAVVTGGSSGFGALFTKDLSAKGIHVVAMDINPLPKHLENNPKISFFKCDVTDPEAVNKVAEEVRSKVGHPSILINNAGIGGQRTILKTTPAQLQKLMGVNLLSHYYTVQAFLPNMIANKKGHVVTIASIASFVATPGIVDYSCSKSAVLAFNEGLGAELRSIYKCPEIKTTAVHPFFADTPIIAAGKAELQKAGAKILDPQDVSNAVVDQILNARGGQILLSNGFGPALRAIRGLPWWLQESFRRLTERDNSHYDK</sequence>
<comment type="similarity">
    <text evidence="2 12">Belongs to the short-chain dehydrogenases/reductases (SDR) family.</text>
</comment>
<keyword evidence="4" id="KW-0521">NADP</keyword>
<feature type="signal peptide" evidence="13">
    <location>
        <begin position="1"/>
        <end position="16"/>
    </location>
</feature>
<dbReference type="Gene3D" id="3.40.50.720">
    <property type="entry name" value="NAD(P)-binding Rossmann-like Domain"/>
    <property type="match status" value="1"/>
</dbReference>
<evidence type="ECO:0000256" key="6">
    <source>
        <dbReference type="ARBA" id="ARBA00023002"/>
    </source>
</evidence>
<name>A0A074ZNM3_AURSE</name>
<dbReference type="STRING" id="1043005.A0A074ZNM3"/>
<dbReference type="GO" id="GO:0052650">
    <property type="term" value="F:all-trans-retinol dehydrogenase (NADP+) activity"/>
    <property type="evidence" value="ECO:0007669"/>
    <property type="project" value="UniProtKB-ARBA"/>
</dbReference>
<dbReference type="SUPFAM" id="SSF51735">
    <property type="entry name" value="NAD(P)-binding Rossmann-fold domains"/>
    <property type="match status" value="1"/>
</dbReference>
<dbReference type="Pfam" id="PF00106">
    <property type="entry name" value="adh_short"/>
    <property type="match status" value="1"/>
</dbReference>
<dbReference type="HOGENOM" id="CLU_010194_5_2_1"/>
<dbReference type="PRINTS" id="PR00080">
    <property type="entry name" value="SDRFAMILY"/>
</dbReference>
<protein>
    <recommendedName>
        <fullName evidence="10">Short-chain dehydrogenase/reductase 3</fullName>
    </recommendedName>
    <alternativeName>
        <fullName evidence="11">Retinal short-chain dehydrogenase/reductase 1</fullName>
    </alternativeName>
</protein>
<dbReference type="RefSeq" id="XP_013348216.1">
    <property type="nucleotide sequence ID" value="XM_013492762.1"/>
</dbReference>
<dbReference type="OrthoDB" id="10253736at2759"/>
<reference evidence="14 15" key="1">
    <citation type="journal article" date="2014" name="BMC Genomics">
        <title>Genome sequencing of four Aureobasidium pullulans varieties: biotechnological potential, stress tolerance, and description of new species.</title>
        <authorList>
            <person name="Gostin Ar C."/>
            <person name="Ohm R.A."/>
            <person name="Kogej T."/>
            <person name="Sonjak S."/>
            <person name="Turk M."/>
            <person name="Zajc J."/>
            <person name="Zalar P."/>
            <person name="Grube M."/>
            <person name="Sun H."/>
            <person name="Han J."/>
            <person name="Sharma A."/>
            <person name="Chiniquy J."/>
            <person name="Ngan C.Y."/>
            <person name="Lipzen A."/>
            <person name="Barry K."/>
            <person name="Grigoriev I.V."/>
            <person name="Gunde-Cimerman N."/>
        </authorList>
    </citation>
    <scope>NUCLEOTIDE SEQUENCE [LARGE SCALE GENOMIC DNA]</scope>
    <source>
        <strain evidence="14 15">EXF-2481</strain>
    </source>
</reference>
<dbReference type="InterPro" id="IPR002347">
    <property type="entry name" value="SDR_fam"/>
</dbReference>
<dbReference type="PRINTS" id="PR00081">
    <property type="entry name" value="GDHRDH"/>
</dbReference>
<evidence type="ECO:0000256" key="2">
    <source>
        <dbReference type="ARBA" id="ARBA00006484"/>
    </source>
</evidence>
<dbReference type="InParanoid" id="A0A074ZNM3"/>
<comment type="function">
    <text evidence="9">Catalyzes the reduction of all-trans-retinal to all-trans-retinol in the presence of NADPH.</text>
</comment>
<dbReference type="Proteomes" id="UP000030641">
    <property type="component" value="Unassembled WGS sequence"/>
</dbReference>
<evidence type="ECO:0000313" key="15">
    <source>
        <dbReference type="Proteomes" id="UP000030641"/>
    </source>
</evidence>
<evidence type="ECO:0000256" key="4">
    <source>
        <dbReference type="ARBA" id="ARBA00022857"/>
    </source>
</evidence>
<dbReference type="CDD" id="cd05339">
    <property type="entry name" value="17beta-HSDXI-like_SDR_c"/>
    <property type="match status" value="1"/>
</dbReference>
<keyword evidence="5" id="KW-1133">Transmembrane helix</keyword>
<gene>
    <name evidence="14" type="ORF">AUEXF2481DRAFT_35877</name>
</gene>
<keyword evidence="13" id="KW-0732">Signal</keyword>
<evidence type="ECO:0000256" key="5">
    <source>
        <dbReference type="ARBA" id="ARBA00022989"/>
    </source>
</evidence>
<evidence type="ECO:0000256" key="9">
    <source>
        <dbReference type="ARBA" id="ARBA00059620"/>
    </source>
</evidence>
<keyword evidence="8" id="KW-0472">Membrane</keyword>
<evidence type="ECO:0000256" key="8">
    <source>
        <dbReference type="ARBA" id="ARBA00023136"/>
    </source>
</evidence>
<dbReference type="AlphaFoldDB" id="A0A074ZNM3"/>
<keyword evidence="15" id="KW-1185">Reference proteome</keyword>
<keyword evidence="3" id="KW-0812">Transmembrane</keyword>
<dbReference type="PANTHER" id="PTHR24322:SF736">
    <property type="entry name" value="RETINOL DEHYDROGENASE 10"/>
    <property type="match status" value="1"/>
</dbReference>
<dbReference type="InterPro" id="IPR036291">
    <property type="entry name" value="NAD(P)-bd_dom_sf"/>
</dbReference>